<dbReference type="InterPro" id="IPR005835">
    <property type="entry name" value="NTP_transferase_dom"/>
</dbReference>
<dbReference type="STRING" id="28136.SAMN02745202_00305"/>
<dbReference type="Pfam" id="PF00483">
    <property type="entry name" value="NTP_transferase"/>
    <property type="match status" value="1"/>
</dbReference>
<dbReference type="EMBL" id="FUXK01000003">
    <property type="protein sequence ID" value="SJZ50341.1"/>
    <property type="molecule type" value="Genomic_DNA"/>
</dbReference>
<keyword evidence="2" id="KW-0808">Transferase</keyword>
<dbReference type="AlphaFoldDB" id="A0A1T4L742"/>
<dbReference type="InterPro" id="IPR051161">
    <property type="entry name" value="Mannose-6P_isomerase_type2"/>
</dbReference>
<accession>A0A1T4L742</accession>
<gene>
    <name evidence="2" type="ORF">SAMN02745202_00305</name>
</gene>
<dbReference type="GO" id="GO:0009298">
    <property type="term" value="P:GDP-mannose biosynthetic process"/>
    <property type="evidence" value="ECO:0007669"/>
    <property type="project" value="TreeGrafter"/>
</dbReference>
<dbReference type="SUPFAM" id="SSF53448">
    <property type="entry name" value="Nucleotide-diphospho-sugar transferases"/>
    <property type="match status" value="1"/>
</dbReference>
<dbReference type="CDD" id="cd02509">
    <property type="entry name" value="GDP-M1P_Guanylyltransferase"/>
    <property type="match status" value="1"/>
</dbReference>
<feature type="domain" description="Nucleotidyl transferase" evidence="1">
    <location>
        <begin position="20"/>
        <end position="300"/>
    </location>
</feature>
<protein>
    <submittedName>
        <fullName evidence="2">Mannose-1-phosphate guanylyltransferase</fullName>
    </submittedName>
</protein>
<dbReference type="RefSeq" id="WP_078805427.1">
    <property type="nucleotide sequence ID" value="NZ_FUXK01000003.1"/>
</dbReference>
<dbReference type="GO" id="GO:0004475">
    <property type="term" value="F:mannose-1-phosphate guanylyltransferase (GTP) activity"/>
    <property type="evidence" value="ECO:0007669"/>
    <property type="project" value="InterPro"/>
</dbReference>
<dbReference type="InterPro" id="IPR049577">
    <property type="entry name" value="GMPP_N"/>
</dbReference>
<proteinExistence type="predicted"/>
<name>A0A1T4L742_9BACT</name>
<evidence type="ECO:0000313" key="3">
    <source>
        <dbReference type="Proteomes" id="UP000190065"/>
    </source>
</evidence>
<evidence type="ECO:0000259" key="1">
    <source>
        <dbReference type="Pfam" id="PF00483"/>
    </source>
</evidence>
<sequence>MTTAFKSMTPPVNREHYFCVILAGGKGRRLWPCSREHHPKQFVDFFGTGKTQLQQAYDRMKRMLPQANIYINTNESYRHLVEEQLPEVAPDHIMAEPIYRNTAPSVAWATHRIARVCPQACLLMVPADQTVVHEDIFEKDVMEAFAFVEQHASLLTMAVKPTRPEPGYGYIQMGERSGVGDIYQVKTFTEKPDRDFAQLFLDSGEWFWNTGMFISHLSFLQESLSKLLPPVLRELDEMHPHWTLDDEENYVKQYFSRYPNLSIDFGILEKSEQVYFKNCTFGWADLGTWHGIYEAISDETTDNICLDSAVIFDEAHHNIVKLPHHRLAIIHGLEDYIVAEEDNVLLICKKEDSSSRIRKYITEVELQKGKDFV</sequence>
<evidence type="ECO:0000313" key="2">
    <source>
        <dbReference type="EMBL" id="SJZ50341.1"/>
    </source>
</evidence>
<organism evidence="2 3">
    <name type="scientific">Segatella oulorum</name>
    <dbReference type="NCBI Taxonomy" id="28136"/>
    <lineage>
        <taxon>Bacteria</taxon>
        <taxon>Pseudomonadati</taxon>
        <taxon>Bacteroidota</taxon>
        <taxon>Bacteroidia</taxon>
        <taxon>Bacteroidales</taxon>
        <taxon>Prevotellaceae</taxon>
        <taxon>Segatella</taxon>
    </lineage>
</organism>
<dbReference type="InterPro" id="IPR029044">
    <property type="entry name" value="Nucleotide-diphossugar_trans"/>
</dbReference>
<dbReference type="Proteomes" id="UP000190065">
    <property type="component" value="Unassembled WGS sequence"/>
</dbReference>
<dbReference type="SUPFAM" id="SSF159283">
    <property type="entry name" value="Guanosine diphospho-D-mannose pyrophosphorylase/mannose-6-phosphate isomerase linker domain"/>
    <property type="match status" value="1"/>
</dbReference>
<reference evidence="2 3" key="1">
    <citation type="submission" date="2017-02" db="EMBL/GenBank/DDBJ databases">
        <authorList>
            <person name="Peterson S.W."/>
        </authorList>
    </citation>
    <scope>NUCLEOTIDE SEQUENCE [LARGE SCALE GENOMIC DNA]</scope>
    <source>
        <strain evidence="2 3">ATCC 43324</strain>
    </source>
</reference>
<dbReference type="PANTHER" id="PTHR46390:SF1">
    <property type="entry name" value="MANNOSE-1-PHOSPHATE GUANYLYLTRANSFERASE"/>
    <property type="match status" value="1"/>
</dbReference>
<dbReference type="eggNOG" id="COG0836">
    <property type="taxonomic scope" value="Bacteria"/>
</dbReference>
<dbReference type="Gene3D" id="3.90.550.10">
    <property type="entry name" value="Spore Coat Polysaccharide Biosynthesis Protein SpsA, Chain A"/>
    <property type="match status" value="1"/>
</dbReference>
<keyword evidence="2" id="KW-0548">Nucleotidyltransferase</keyword>
<dbReference type="PANTHER" id="PTHR46390">
    <property type="entry name" value="MANNOSE-1-PHOSPHATE GUANYLYLTRANSFERASE"/>
    <property type="match status" value="1"/>
</dbReference>